<dbReference type="RefSeq" id="WP_125002090.1">
    <property type="nucleotide sequence ID" value="NZ_BHYK01000012.1"/>
</dbReference>
<keyword evidence="1" id="KW-1133">Transmembrane helix</keyword>
<dbReference type="Proteomes" id="UP000287872">
    <property type="component" value="Unassembled WGS sequence"/>
</dbReference>
<feature type="transmembrane region" description="Helical" evidence="1">
    <location>
        <begin position="176"/>
        <end position="198"/>
    </location>
</feature>
<organism evidence="2 3">
    <name type="scientific">Clostridium tagluense</name>
    <dbReference type="NCBI Taxonomy" id="360422"/>
    <lineage>
        <taxon>Bacteria</taxon>
        <taxon>Bacillati</taxon>
        <taxon>Bacillota</taxon>
        <taxon>Clostridia</taxon>
        <taxon>Eubacteriales</taxon>
        <taxon>Clostridiaceae</taxon>
        <taxon>Clostridium</taxon>
    </lineage>
</organism>
<dbReference type="PANTHER" id="PTHR37305:SF1">
    <property type="entry name" value="MEMBRANE PROTEIN"/>
    <property type="match status" value="1"/>
</dbReference>
<dbReference type="OrthoDB" id="3190532at2"/>
<dbReference type="PANTHER" id="PTHR37305">
    <property type="entry name" value="INTEGRAL MEMBRANE PROTEIN-RELATED"/>
    <property type="match status" value="1"/>
</dbReference>
<sequence length="248" mass="28133">MLVRLIINDIYKQRRSMLIFMVIAIPIFTSVLLAIDFGIRYESYLYPLALKKGITSWSMLLLEQKMVFFKEYLPLFGAIIISSLFDSEYKNNGWTLSLTYPVARGKIVISKFVASLIFMSIMLIINSLSLIVVGKIVGFPEAINSRYFVKMFFIQFISVAGVMTIHLYITIKNKNVLKSIGVAAIITIVSSDLFYRGISISKYNPYSFASFSDGLTKANLSLQIIMSVVLIFIGLFSAVIYFNKKQSY</sequence>
<name>A0A401UMS8_9CLOT</name>
<reference evidence="2 3" key="1">
    <citation type="submission" date="2018-11" db="EMBL/GenBank/DDBJ databases">
        <title>Genome sequencing and assembly of Clostridium tagluense strain A121.</title>
        <authorList>
            <person name="Murakami T."/>
            <person name="Segawa T."/>
            <person name="Shcherbakova V.A."/>
            <person name="Mori H."/>
            <person name="Yoshimura Y."/>
        </authorList>
    </citation>
    <scope>NUCLEOTIDE SEQUENCE [LARGE SCALE GENOMIC DNA]</scope>
    <source>
        <strain evidence="2 3">A121</strain>
    </source>
</reference>
<feature type="transmembrane region" description="Helical" evidence="1">
    <location>
        <begin position="152"/>
        <end position="169"/>
    </location>
</feature>
<feature type="transmembrane region" description="Helical" evidence="1">
    <location>
        <begin position="218"/>
        <end position="242"/>
    </location>
</feature>
<dbReference type="EMBL" id="BHYK01000012">
    <property type="protein sequence ID" value="GCD10835.1"/>
    <property type="molecule type" value="Genomic_DNA"/>
</dbReference>
<keyword evidence="1" id="KW-0812">Transmembrane</keyword>
<proteinExistence type="predicted"/>
<accession>A0A401UMS8</accession>
<evidence type="ECO:0000313" key="2">
    <source>
        <dbReference type="EMBL" id="GCD10835.1"/>
    </source>
</evidence>
<comment type="caution">
    <text evidence="2">The sequence shown here is derived from an EMBL/GenBank/DDBJ whole genome shotgun (WGS) entry which is preliminary data.</text>
</comment>
<feature type="transmembrane region" description="Helical" evidence="1">
    <location>
        <begin position="18"/>
        <end position="39"/>
    </location>
</feature>
<evidence type="ECO:0000313" key="3">
    <source>
        <dbReference type="Proteomes" id="UP000287872"/>
    </source>
</evidence>
<dbReference type="CDD" id="cd21809">
    <property type="entry name" value="ABC-2_lan_permease-like"/>
    <property type="match status" value="1"/>
</dbReference>
<keyword evidence="1" id="KW-0472">Membrane</keyword>
<dbReference type="Pfam" id="PF12730">
    <property type="entry name" value="ABC2_membrane_4"/>
    <property type="match status" value="1"/>
</dbReference>
<keyword evidence="3" id="KW-1185">Reference proteome</keyword>
<dbReference type="AlphaFoldDB" id="A0A401UMS8"/>
<evidence type="ECO:0008006" key="4">
    <source>
        <dbReference type="Google" id="ProtNLM"/>
    </source>
</evidence>
<feature type="transmembrane region" description="Helical" evidence="1">
    <location>
        <begin position="108"/>
        <end position="132"/>
    </location>
</feature>
<gene>
    <name evidence="2" type="ORF">Ctaglu_24580</name>
</gene>
<protein>
    <recommendedName>
        <fullName evidence="4">ABC transporter permease</fullName>
    </recommendedName>
</protein>
<feature type="transmembrane region" description="Helical" evidence="1">
    <location>
        <begin position="67"/>
        <end position="87"/>
    </location>
</feature>
<evidence type="ECO:0000256" key="1">
    <source>
        <dbReference type="SAM" id="Phobius"/>
    </source>
</evidence>